<dbReference type="InterPro" id="IPR038404">
    <property type="entry name" value="TRAP_DctP_sf"/>
</dbReference>
<dbReference type="Pfam" id="PF03480">
    <property type="entry name" value="DctP"/>
    <property type="match status" value="1"/>
</dbReference>
<dbReference type="PANTHER" id="PTHR33376">
    <property type="match status" value="1"/>
</dbReference>
<dbReference type="GO" id="GO:0030246">
    <property type="term" value="F:carbohydrate binding"/>
    <property type="evidence" value="ECO:0007669"/>
    <property type="project" value="TreeGrafter"/>
</dbReference>
<protein>
    <submittedName>
        <fullName evidence="2">TRAP transporter substrate-binding protein</fullName>
    </submittedName>
</protein>
<dbReference type="InterPro" id="IPR004682">
    <property type="entry name" value="TRAP_DctP"/>
</dbReference>
<dbReference type="PANTHER" id="PTHR33376:SF2">
    <property type="entry name" value="DICARBOXYLATE-BINDING PERIPLASMIC PROTEIN"/>
    <property type="match status" value="1"/>
</dbReference>
<gene>
    <name evidence="2" type="ORF">M4L89_12615</name>
</gene>
<dbReference type="RefSeq" id="WP_277583551.1">
    <property type="nucleotide sequence ID" value="NZ_JAMBPY010000010.1"/>
</dbReference>
<dbReference type="PIRSF" id="PIRSF006470">
    <property type="entry name" value="DctB"/>
    <property type="match status" value="1"/>
</dbReference>
<dbReference type="EMBL" id="JAMBQA010000009">
    <property type="protein sequence ID" value="MDG0847072.1"/>
    <property type="molecule type" value="Genomic_DNA"/>
</dbReference>
<organism evidence="2 3">
    <name type="scientific">Staphylococcus equorum</name>
    <dbReference type="NCBI Taxonomy" id="246432"/>
    <lineage>
        <taxon>Bacteria</taxon>
        <taxon>Bacillati</taxon>
        <taxon>Bacillota</taxon>
        <taxon>Bacilli</taxon>
        <taxon>Bacillales</taxon>
        <taxon>Staphylococcaceae</taxon>
        <taxon>Staphylococcus</taxon>
    </lineage>
</organism>
<proteinExistence type="predicted"/>
<dbReference type="CDD" id="cd13671">
    <property type="entry name" value="PBP2_TRAP_SBP_like_3"/>
    <property type="match status" value="1"/>
</dbReference>
<keyword evidence="1" id="KW-0732">Signal</keyword>
<comment type="caution">
    <text evidence="2">The sequence shown here is derived from an EMBL/GenBank/DDBJ whole genome shotgun (WGS) entry which is preliminary data.</text>
</comment>
<dbReference type="Gene3D" id="3.40.190.170">
    <property type="entry name" value="Bacterial extracellular solute-binding protein, family 7"/>
    <property type="match status" value="1"/>
</dbReference>
<name>A0A9X4LBU1_9STAP</name>
<dbReference type="NCBIfam" id="TIGR00787">
    <property type="entry name" value="dctP"/>
    <property type="match status" value="1"/>
</dbReference>
<dbReference type="Proteomes" id="UP001152422">
    <property type="component" value="Unassembled WGS sequence"/>
</dbReference>
<evidence type="ECO:0000313" key="3">
    <source>
        <dbReference type="Proteomes" id="UP001152422"/>
    </source>
</evidence>
<keyword evidence="3" id="KW-1185">Reference proteome</keyword>
<dbReference type="SUPFAM" id="SSF53850">
    <property type="entry name" value="Periplasmic binding protein-like II"/>
    <property type="match status" value="1"/>
</dbReference>
<evidence type="ECO:0000256" key="1">
    <source>
        <dbReference type="ARBA" id="ARBA00022729"/>
    </source>
</evidence>
<dbReference type="AlphaFoldDB" id="A0A9X4LBU1"/>
<dbReference type="GO" id="GO:0030288">
    <property type="term" value="C:outer membrane-bounded periplasmic space"/>
    <property type="evidence" value="ECO:0007669"/>
    <property type="project" value="InterPro"/>
</dbReference>
<evidence type="ECO:0000313" key="2">
    <source>
        <dbReference type="EMBL" id="MDG0847072.1"/>
    </source>
</evidence>
<dbReference type="InterPro" id="IPR018389">
    <property type="entry name" value="DctP_fam"/>
</dbReference>
<sequence>MKKFLTLFVSAFFIAGMLALLFPHSYVNAEEKQKEIMLAHNQPTSHPVHKSLDIFKERLEETSHGQLKVNIYPNGQLGSEREAIEMTQTNAIQMTKVSSAALESFSPTYSLFNMPYLFESEENYRHVMKKQEVQDAFFKSTGDKGFLGITYYDAGVRNIYTKDKKIEDNSDLEGMKIRVQPSKTSVDLIKSLGGTPTPMDYGEVYTAIQSGVIDAAENNETSLTTNNHGEVAKNYHYTEHAIVPDILIMNKDTYDDLTKQQQKWLKDAAAYSTEKHEVIWDKEVKEAKKKAKEDMGVKFHNVDKSSFKKASQPLQDEFKENPDTKDDYKLIEKEEQLYEESKKDH</sequence>
<dbReference type="NCBIfam" id="NF037995">
    <property type="entry name" value="TRAP_S1"/>
    <property type="match status" value="1"/>
</dbReference>
<dbReference type="GO" id="GO:0055085">
    <property type="term" value="P:transmembrane transport"/>
    <property type="evidence" value="ECO:0007669"/>
    <property type="project" value="InterPro"/>
</dbReference>
<reference evidence="2" key="1">
    <citation type="submission" date="2022-05" db="EMBL/GenBank/DDBJ databases">
        <title>Comparative genomics of Staphylococcus equorum isolates.</title>
        <authorList>
            <person name="Luelf R.H."/>
        </authorList>
    </citation>
    <scope>NUCLEOTIDE SEQUENCE</scope>
    <source>
        <strain evidence="2">TMW 2.2497</strain>
    </source>
</reference>
<accession>A0A9X4LBU1</accession>